<dbReference type="AlphaFoldDB" id="A0A6P6MP61"/>
<dbReference type="OrthoDB" id="10056585at2759"/>
<accession>A0A6P6MP61</accession>
<proteinExistence type="predicted"/>
<dbReference type="Proteomes" id="UP000515129">
    <property type="component" value="Unplaced"/>
</dbReference>
<evidence type="ECO:0000313" key="1">
    <source>
        <dbReference type="Proteomes" id="UP000515129"/>
    </source>
</evidence>
<reference evidence="2" key="1">
    <citation type="submission" date="2025-08" db="UniProtKB">
        <authorList>
            <consortium name="RefSeq"/>
        </authorList>
    </citation>
    <scope>IDENTIFICATION</scope>
    <source>
        <strain evidence="2">Wakin</strain>
        <tissue evidence="2">Muscle</tissue>
    </source>
</reference>
<dbReference type="PANTHER" id="PTHR37162:SF11">
    <property type="match status" value="1"/>
</dbReference>
<name>A0A6P6MP61_CARAU</name>
<dbReference type="KEGG" id="caua:113069469"/>
<dbReference type="PANTHER" id="PTHR37162">
    <property type="entry name" value="HAT FAMILY DIMERISATION DOMAINCONTAINING PROTEIN-RELATED"/>
    <property type="match status" value="1"/>
</dbReference>
<dbReference type="GeneID" id="113069469"/>
<gene>
    <name evidence="2" type="primary">LOC113069469</name>
</gene>
<organism evidence="1 2">
    <name type="scientific">Carassius auratus</name>
    <name type="common">Goldfish</name>
    <dbReference type="NCBI Taxonomy" id="7957"/>
    <lineage>
        <taxon>Eukaryota</taxon>
        <taxon>Metazoa</taxon>
        <taxon>Chordata</taxon>
        <taxon>Craniata</taxon>
        <taxon>Vertebrata</taxon>
        <taxon>Euteleostomi</taxon>
        <taxon>Actinopterygii</taxon>
        <taxon>Neopterygii</taxon>
        <taxon>Teleostei</taxon>
        <taxon>Ostariophysi</taxon>
        <taxon>Cypriniformes</taxon>
        <taxon>Cyprinidae</taxon>
        <taxon>Cyprininae</taxon>
        <taxon>Carassius</taxon>
    </lineage>
</organism>
<sequence length="552" mass="62078">MGKCKFQLKWLENVNFKTWLQPVSGKNDEGFCGICRKAFKLGTMGIGAVKSHMQCDGHKSAVRAKQQTTNVMSSYFGVTDKSTSNVNNVTTTTDAVTTVCGAANITTAKSSDIRSTFGSNATLQAEVLWCLNTAVHHHSYASNDGVSELFQAMFPDSEIVKSFSCGKDKTSYILKFGLAPYFKNQLITAVNNAGPFVLMFDESLNHSTKNKQLDVHVRFWEAGCVQSRYLGSQFMGHSKSEDLLHHFKKCVHLLDLKHLISISMDGPNVNFKFLNNLQQEHGELHGGRQLISVGSCGLHTVHNSFKTGFSVWNIEKLLRAMHYVFHNVPARREDYTKLTGTSLFPLPFCGHRWVENLPVAERAIEVWPKLKEYVEAVRRKELPNPGTSSFDTIEAANKDPLILAKLQFFMAISRTFCPFLKKYQTDEPVLPFLCRDLTELMMSLVRRFIKRELLQDITPFKLTKLDTDDQKNWINASLTDIGLGAESVLKVMLLCNSLTAFFLCMAKVRSSSLSNPWSNDLILSFTKLSTRLILSFGVSFNASCFYLMGKLQ</sequence>
<dbReference type="RefSeq" id="XP_026098347.1">
    <property type="nucleotide sequence ID" value="XM_026242562.1"/>
</dbReference>
<keyword evidence="1" id="KW-1185">Reference proteome</keyword>
<evidence type="ECO:0000313" key="2">
    <source>
        <dbReference type="RefSeq" id="XP_026098347.1"/>
    </source>
</evidence>
<protein>
    <submittedName>
        <fullName evidence="2">Uncharacterized protein LOC113069469</fullName>
    </submittedName>
</protein>